<keyword evidence="3" id="KW-1185">Reference proteome</keyword>
<dbReference type="AlphaFoldDB" id="A0AAE1Z729"/>
<reference evidence="2" key="2">
    <citation type="journal article" date="2023" name="Infect Dis Poverty">
        <title>Chromosome-scale genome of the human blood fluke Schistosoma mekongi and its implications for public health.</title>
        <authorList>
            <person name="Zhou M."/>
            <person name="Xu L."/>
            <person name="Xu D."/>
            <person name="Chen W."/>
            <person name="Khan J."/>
            <person name="Hu Y."/>
            <person name="Huang H."/>
            <person name="Wei H."/>
            <person name="Zhang Y."/>
            <person name="Chusongsang P."/>
            <person name="Tanasarnprasert K."/>
            <person name="Hu X."/>
            <person name="Limpanont Y."/>
            <person name="Lv Z."/>
        </authorList>
    </citation>
    <scope>NUCLEOTIDE SEQUENCE</scope>
    <source>
        <strain evidence="2">LV_2022a</strain>
    </source>
</reference>
<proteinExistence type="predicted"/>
<evidence type="ECO:0000256" key="1">
    <source>
        <dbReference type="SAM" id="MobiDB-lite"/>
    </source>
</evidence>
<dbReference type="Proteomes" id="UP001292079">
    <property type="component" value="Unassembled WGS sequence"/>
</dbReference>
<name>A0AAE1Z729_SCHME</name>
<dbReference type="EMBL" id="JALJAT010000007">
    <property type="protein sequence ID" value="KAK4468074.1"/>
    <property type="molecule type" value="Genomic_DNA"/>
</dbReference>
<comment type="caution">
    <text evidence="2">The sequence shown here is derived from an EMBL/GenBank/DDBJ whole genome shotgun (WGS) entry which is preliminary data.</text>
</comment>
<feature type="compositionally biased region" description="Basic residues" evidence="1">
    <location>
        <begin position="170"/>
        <end position="186"/>
    </location>
</feature>
<sequence length="237" mass="27913">MSSEDSSKKPSSRVNFMLQEASKLEVSSISQVYNCVRQRMMDLGLLEDNRNLRNAIDAPWLDDEAIQLKLCYEEAISLWSTWPTPDCAQRIQSIRQQLNDKLLDLRQKWEEKINSCRTMDSRNAEKALKMTSAQYKELLLFTSGEKPDPSTSSSNHRNHYHGYHPYYSDHHHHQQQQQHKRHPRHHYQQDSFNVPQNITQHSQSQPISYYVPNAVDITRQDTRRIHGSAYQNYFHSS</sequence>
<reference evidence="2" key="1">
    <citation type="submission" date="2022-04" db="EMBL/GenBank/DDBJ databases">
        <authorList>
            <person name="Xu L."/>
            <person name="Lv Z."/>
        </authorList>
    </citation>
    <scope>NUCLEOTIDE SEQUENCE</scope>
    <source>
        <strain evidence="2">LV_2022a</strain>
    </source>
</reference>
<organism evidence="2 3">
    <name type="scientific">Schistosoma mekongi</name>
    <name type="common">Parasitic worm</name>
    <dbReference type="NCBI Taxonomy" id="38744"/>
    <lineage>
        <taxon>Eukaryota</taxon>
        <taxon>Metazoa</taxon>
        <taxon>Spiralia</taxon>
        <taxon>Lophotrochozoa</taxon>
        <taxon>Platyhelminthes</taxon>
        <taxon>Trematoda</taxon>
        <taxon>Digenea</taxon>
        <taxon>Strigeidida</taxon>
        <taxon>Schistosomatoidea</taxon>
        <taxon>Schistosomatidae</taxon>
        <taxon>Schistosoma</taxon>
    </lineage>
</organism>
<evidence type="ECO:0000313" key="3">
    <source>
        <dbReference type="Proteomes" id="UP001292079"/>
    </source>
</evidence>
<feature type="region of interest" description="Disordered" evidence="1">
    <location>
        <begin position="143"/>
        <end position="187"/>
    </location>
</feature>
<accession>A0AAE1Z729</accession>
<gene>
    <name evidence="2" type="ORF">MN116_008247</name>
</gene>
<protein>
    <submittedName>
        <fullName evidence="2">Uncharacterized protein</fullName>
    </submittedName>
</protein>
<evidence type="ECO:0000313" key="2">
    <source>
        <dbReference type="EMBL" id="KAK4468074.1"/>
    </source>
</evidence>